<evidence type="ECO:0000256" key="1">
    <source>
        <dbReference type="SAM" id="SignalP"/>
    </source>
</evidence>
<proteinExistence type="predicted"/>
<sequence length="324" mass="34957">MTRQNTIRRRCAAATVSTMIAALALLIVPTTADAAPRLPVTYNFLDGARAELAHPGGSLPGTNDFSCRPTARHPRPVVLVHGSGGGRQTNWATLAPVLANEGYCVFAPTYGALSTQWPVSALGGLGPKDDSAWQLKAFMEKVLAATRTRQVDVVGHSLGTEIPTYWMKYLGGRGQVAHYVSLAPYWRQGPDDDDARGEAVAQFRQSLGIPAPRRPDCPECVAPPSNLDFNHAVRQPTPYLPGVRYTNIVTRFDDIVTPYWVGLLPGGPGTTVRNIELQDGCDRDFADHLSIVSDRRAVAHVLNALDPAHPRPVPCDFVPPITGG</sequence>
<keyword evidence="3" id="KW-1185">Reference proteome</keyword>
<dbReference type="InterPro" id="IPR002918">
    <property type="entry name" value="Lipase_EstA/Esterase_EstB"/>
</dbReference>
<gene>
    <name evidence="2" type="primary">lip</name>
    <name evidence="2" type="ORF">GOOTI_023_00130</name>
</gene>
<dbReference type="EMBL" id="BAFB01000023">
    <property type="protein sequence ID" value="GAB32669.1"/>
    <property type="molecule type" value="Genomic_DNA"/>
</dbReference>
<protein>
    <submittedName>
        <fullName evidence="2">Triacylglycerol lipase</fullName>
    </submittedName>
</protein>
<feature type="chain" id="PRO_5003598319" evidence="1">
    <location>
        <begin position="35"/>
        <end position="324"/>
    </location>
</feature>
<dbReference type="STRING" id="1108044.GOOTI_023_00130"/>
<dbReference type="OrthoDB" id="8871309at2"/>
<dbReference type="PANTHER" id="PTHR32015">
    <property type="entry name" value="FASTING INDUCED LIPASE"/>
    <property type="match status" value="1"/>
</dbReference>
<keyword evidence="1" id="KW-0732">Signal</keyword>
<dbReference type="SUPFAM" id="SSF53474">
    <property type="entry name" value="alpha/beta-Hydrolases"/>
    <property type="match status" value="1"/>
</dbReference>
<dbReference type="GO" id="GO:0016042">
    <property type="term" value="P:lipid catabolic process"/>
    <property type="evidence" value="ECO:0007669"/>
    <property type="project" value="InterPro"/>
</dbReference>
<accession>H5TGR1</accession>
<reference evidence="2" key="1">
    <citation type="submission" date="2012-02" db="EMBL/GenBank/DDBJ databases">
        <title>Whole genome shotgun sequence of Gordonia otitidis NBRC 100426.</title>
        <authorList>
            <person name="Yoshida I."/>
            <person name="Hosoyama A."/>
            <person name="Tsuchikane K."/>
            <person name="Katsumata H."/>
            <person name="Yamazaki S."/>
            <person name="Fujita N."/>
        </authorList>
    </citation>
    <scope>NUCLEOTIDE SEQUENCE [LARGE SCALE GENOMIC DNA]</scope>
    <source>
        <strain evidence="2">NBRC 100426</strain>
    </source>
</reference>
<evidence type="ECO:0000313" key="2">
    <source>
        <dbReference type="EMBL" id="GAB32669.1"/>
    </source>
</evidence>
<dbReference type="PANTHER" id="PTHR32015:SF1">
    <property type="entry name" value="LIPASE"/>
    <property type="match status" value="1"/>
</dbReference>
<evidence type="ECO:0000313" key="3">
    <source>
        <dbReference type="Proteomes" id="UP000005038"/>
    </source>
</evidence>
<organism evidence="2 3">
    <name type="scientific">Gordonia otitidis (strain DSM 44809 / CCUG 52243 / JCM 12355 / NBRC 100426 / IFM 10032)</name>
    <dbReference type="NCBI Taxonomy" id="1108044"/>
    <lineage>
        <taxon>Bacteria</taxon>
        <taxon>Bacillati</taxon>
        <taxon>Actinomycetota</taxon>
        <taxon>Actinomycetes</taxon>
        <taxon>Mycobacteriales</taxon>
        <taxon>Gordoniaceae</taxon>
        <taxon>Gordonia</taxon>
    </lineage>
</organism>
<feature type="signal peptide" evidence="1">
    <location>
        <begin position="1"/>
        <end position="34"/>
    </location>
</feature>
<dbReference type="Gene3D" id="3.40.50.1820">
    <property type="entry name" value="alpha/beta hydrolase"/>
    <property type="match status" value="1"/>
</dbReference>
<dbReference type="InterPro" id="IPR029058">
    <property type="entry name" value="AB_hydrolase_fold"/>
</dbReference>
<name>H5TGR1_GORO1</name>
<dbReference type="GO" id="GO:0016298">
    <property type="term" value="F:lipase activity"/>
    <property type="evidence" value="ECO:0007669"/>
    <property type="project" value="TreeGrafter"/>
</dbReference>
<dbReference type="Proteomes" id="UP000005038">
    <property type="component" value="Unassembled WGS sequence"/>
</dbReference>
<dbReference type="AlphaFoldDB" id="H5TGR1"/>
<dbReference type="Pfam" id="PF01674">
    <property type="entry name" value="Lipase_2"/>
    <property type="match status" value="1"/>
</dbReference>
<comment type="caution">
    <text evidence="2">The sequence shown here is derived from an EMBL/GenBank/DDBJ whole genome shotgun (WGS) entry which is preliminary data.</text>
</comment>